<dbReference type="InterPro" id="IPR012340">
    <property type="entry name" value="NA-bd_OB-fold"/>
</dbReference>
<sequence length="142" mass="15918">MTQLQIWLIVMVFMVVFELITVGNLISVWFAIGAFFAMLTSMWTDNILIQVIVFGVTSLLSLFLIRPITAKALRGNSISTNADRLIGRQFKLSEAIKEDQWGTIKVNGVDWSVTTVDQSEIEKNETVEVLALEGVKLIVKKV</sequence>
<dbReference type="PANTHER" id="PTHR33507:SF3">
    <property type="entry name" value="INNER MEMBRANE PROTEIN YBBJ"/>
    <property type="match status" value="1"/>
</dbReference>
<keyword evidence="4 5" id="KW-0472">Membrane</keyword>
<feature type="transmembrane region" description="Helical" evidence="5">
    <location>
        <begin position="47"/>
        <end position="65"/>
    </location>
</feature>
<dbReference type="PANTHER" id="PTHR33507">
    <property type="entry name" value="INNER MEMBRANE PROTEIN YBBJ"/>
    <property type="match status" value="1"/>
</dbReference>
<evidence type="ECO:0000256" key="5">
    <source>
        <dbReference type="SAM" id="Phobius"/>
    </source>
</evidence>
<evidence type="ECO:0000256" key="4">
    <source>
        <dbReference type="ARBA" id="ARBA00023136"/>
    </source>
</evidence>
<dbReference type="InterPro" id="IPR002810">
    <property type="entry name" value="NfeD-like_C"/>
</dbReference>
<evidence type="ECO:0000256" key="3">
    <source>
        <dbReference type="ARBA" id="ARBA00022989"/>
    </source>
</evidence>
<dbReference type="RefSeq" id="WP_187534346.1">
    <property type="nucleotide sequence ID" value="NZ_CBCSHU010000001.1"/>
</dbReference>
<dbReference type="InterPro" id="IPR052165">
    <property type="entry name" value="Membrane_assoc_protease"/>
</dbReference>
<dbReference type="SUPFAM" id="SSF141322">
    <property type="entry name" value="NfeD domain-like"/>
    <property type="match status" value="1"/>
</dbReference>
<feature type="domain" description="NfeD-like C-terminal" evidence="6">
    <location>
        <begin position="82"/>
        <end position="141"/>
    </location>
</feature>
<keyword evidence="2 5" id="KW-0812">Transmembrane</keyword>
<evidence type="ECO:0000313" key="7">
    <source>
        <dbReference type="EMBL" id="QNN61167.1"/>
    </source>
</evidence>
<accession>A0A7G9RZZ2</accession>
<dbReference type="EMBL" id="CP060715">
    <property type="protein sequence ID" value="QNN61167.1"/>
    <property type="molecule type" value="Genomic_DNA"/>
</dbReference>
<reference evidence="7 8" key="1">
    <citation type="submission" date="2020-08" db="EMBL/GenBank/DDBJ databases">
        <title>Genome sequence of Erysipelothrix inopinata DSM 15511T.</title>
        <authorList>
            <person name="Hyun D.-W."/>
            <person name="Bae J.-W."/>
        </authorList>
    </citation>
    <scope>NUCLEOTIDE SEQUENCE [LARGE SCALE GENOMIC DNA]</scope>
    <source>
        <strain evidence="7 8">DSM 15511</strain>
    </source>
</reference>
<dbReference type="Proteomes" id="UP000515928">
    <property type="component" value="Chromosome"/>
</dbReference>
<organism evidence="7 8">
    <name type="scientific">Erysipelothrix inopinata</name>
    <dbReference type="NCBI Taxonomy" id="225084"/>
    <lineage>
        <taxon>Bacteria</taxon>
        <taxon>Bacillati</taxon>
        <taxon>Bacillota</taxon>
        <taxon>Erysipelotrichia</taxon>
        <taxon>Erysipelotrichales</taxon>
        <taxon>Erysipelotrichaceae</taxon>
        <taxon>Erysipelothrix</taxon>
    </lineage>
</organism>
<feature type="transmembrane region" description="Helical" evidence="5">
    <location>
        <begin position="7"/>
        <end position="35"/>
    </location>
</feature>
<evidence type="ECO:0000313" key="8">
    <source>
        <dbReference type="Proteomes" id="UP000515928"/>
    </source>
</evidence>
<proteinExistence type="predicted"/>
<evidence type="ECO:0000259" key="6">
    <source>
        <dbReference type="Pfam" id="PF01957"/>
    </source>
</evidence>
<name>A0A7G9RZZ2_9FIRM</name>
<dbReference type="Pfam" id="PF01957">
    <property type="entry name" value="NfeD"/>
    <property type="match status" value="1"/>
</dbReference>
<protein>
    <submittedName>
        <fullName evidence="7">NfeD family protein</fullName>
    </submittedName>
</protein>
<keyword evidence="3 5" id="KW-1133">Transmembrane helix</keyword>
<dbReference type="KEGG" id="eio:H9L01_02030"/>
<dbReference type="AlphaFoldDB" id="A0A7G9RZZ2"/>
<gene>
    <name evidence="7" type="ORF">H9L01_02030</name>
</gene>
<dbReference type="GO" id="GO:0005886">
    <property type="term" value="C:plasma membrane"/>
    <property type="evidence" value="ECO:0007669"/>
    <property type="project" value="TreeGrafter"/>
</dbReference>
<dbReference type="Gene3D" id="2.40.50.140">
    <property type="entry name" value="Nucleic acid-binding proteins"/>
    <property type="match status" value="1"/>
</dbReference>
<evidence type="ECO:0000256" key="1">
    <source>
        <dbReference type="ARBA" id="ARBA00004141"/>
    </source>
</evidence>
<evidence type="ECO:0000256" key="2">
    <source>
        <dbReference type="ARBA" id="ARBA00022692"/>
    </source>
</evidence>
<comment type="subcellular location">
    <subcellularLocation>
        <location evidence="1">Membrane</location>
        <topology evidence="1">Multi-pass membrane protein</topology>
    </subcellularLocation>
</comment>
<keyword evidence="8" id="KW-1185">Reference proteome</keyword>